<name>A0A1T4VL60_9FIRM</name>
<dbReference type="EMBL" id="FUXZ01000006">
    <property type="protein sequence ID" value="SKA65663.1"/>
    <property type="molecule type" value="Genomic_DNA"/>
</dbReference>
<dbReference type="Proteomes" id="UP000190814">
    <property type="component" value="Unassembled WGS sequence"/>
</dbReference>
<sequence length="691" mass="76819">MKKIKNLFLISCMVAGAFLFSDKNVNAEEFKPNVIGTLTKAGDSVKVKDANKENNKYFKYVSSTDELMYLYTDAKSNDPVIEVLDKDGKLIEKYDSMSQIGGEFIDYAKTGNYYNAEIFIKLKKGEEYYFSTYLFDEENLVEYNVNLIKATKKPVVDVWYGETLYNPKKLSQTDNSIAGLKYDENNYVLTMNNANIPYALGIAAETTNIFSDGLVEIKVLGANTITADSESLLYSFESIVFTGNGKLTFKTKTDEFAPYNIINMIEANKDKVCRVNGPTIESSVRTKNIVFDVNIFIMDGGKFVYSGIQKENNILRTNYLYVNGGQIDVADATCYSDLLNTNYAEVNGGSIRASLKIFGMSGYDPFYKTALYGKDYVRINGGTIFIKYVEPDGDVKDEDISGFNAIESIHEINVKGGNIYIVKPERLQKPLEDKWIGLYTTGEKYNPEKAILFISDKANIQKGSTIDMSKVECSLEYTKCVYDGKEKKPAVNVDGLVEGTDYTVTYSNNINLGTAKVTVTGKGIFTGKKELSFTIEKPVVKAETLKVGATIKNSDYIYKVTKAGSKDGKVGEVSVVGLNKKSLKKIKIAAKVTIDGVTYKVTSIGAKAFKGNKKITSVVIGKIVKKIGANAFANCKKLKKVIINSKVLKKVGKKAFYRKGGKKLTIKVPKKLKKKYKKLLKKAKTNKYVVK</sequence>
<evidence type="ECO:0000256" key="1">
    <source>
        <dbReference type="SAM" id="SignalP"/>
    </source>
</evidence>
<dbReference type="AlphaFoldDB" id="A0A1T4VL60"/>
<feature type="signal peptide" evidence="1">
    <location>
        <begin position="1"/>
        <end position="27"/>
    </location>
</feature>
<keyword evidence="1" id="KW-0732">Signal</keyword>
<accession>A0A1T4VL60</accession>
<gene>
    <name evidence="2" type="ORF">SAMN02745111_01159</name>
</gene>
<dbReference type="InterPro" id="IPR032675">
    <property type="entry name" value="LRR_dom_sf"/>
</dbReference>
<organism evidence="2 3">
    <name type="scientific">Eubacterium uniforme</name>
    <dbReference type="NCBI Taxonomy" id="39495"/>
    <lineage>
        <taxon>Bacteria</taxon>
        <taxon>Bacillati</taxon>
        <taxon>Bacillota</taxon>
        <taxon>Clostridia</taxon>
        <taxon>Eubacteriales</taxon>
        <taxon>Eubacteriaceae</taxon>
        <taxon>Eubacterium</taxon>
    </lineage>
</organism>
<evidence type="ECO:0000313" key="3">
    <source>
        <dbReference type="Proteomes" id="UP000190814"/>
    </source>
</evidence>
<dbReference type="RefSeq" id="WP_078766027.1">
    <property type="nucleotide sequence ID" value="NZ_FUXZ01000006.1"/>
</dbReference>
<dbReference type="OrthoDB" id="1863769at2"/>
<protein>
    <submittedName>
        <fullName evidence="2">Leucine rich repeat-containing protein</fullName>
    </submittedName>
</protein>
<proteinExistence type="predicted"/>
<dbReference type="Pfam" id="PF13306">
    <property type="entry name" value="LRR_5"/>
    <property type="match status" value="1"/>
</dbReference>
<feature type="chain" id="PRO_5012368818" evidence="1">
    <location>
        <begin position="28"/>
        <end position="691"/>
    </location>
</feature>
<dbReference type="Gene3D" id="3.80.10.10">
    <property type="entry name" value="Ribonuclease Inhibitor"/>
    <property type="match status" value="1"/>
</dbReference>
<dbReference type="STRING" id="39495.SAMN02745111_01159"/>
<dbReference type="InterPro" id="IPR026906">
    <property type="entry name" value="LRR_5"/>
</dbReference>
<reference evidence="2 3" key="1">
    <citation type="submission" date="2017-02" db="EMBL/GenBank/DDBJ databases">
        <authorList>
            <person name="Peterson S.W."/>
        </authorList>
    </citation>
    <scope>NUCLEOTIDE SEQUENCE [LARGE SCALE GENOMIC DNA]</scope>
    <source>
        <strain evidence="2 3">ATCC 35992</strain>
    </source>
</reference>
<keyword evidence="3" id="KW-1185">Reference proteome</keyword>
<evidence type="ECO:0000313" key="2">
    <source>
        <dbReference type="EMBL" id="SKA65663.1"/>
    </source>
</evidence>